<reference evidence="2 3" key="2">
    <citation type="journal article" date="2018" name="Nature">
        <title>Mutant phenotypes for thousands of bacterial genes of unknown function.</title>
        <authorList>
            <person name="Price M.N."/>
            <person name="Wetmore K.M."/>
            <person name="Waters R.J."/>
            <person name="Callaghan M."/>
            <person name="Ray J."/>
            <person name="Liu H."/>
            <person name="Kuehl J.V."/>
            <person name="Melnyk R.A."/>
            <person name="Lamson J.S."/>
            <person name="Suh Y."/>
            <person name="Carlson H.K."/>
            <person name="Esquivel Z."/>
            <person name="Sadeeshkumar H."/>
            <person name="Chakraborty R."/>
            <person name="Zane G.M."/>
            <person name="Rubin B.E."/>
            <person name="Wall J.D."/>
            <person name="Visel A."/>
            <person name="Bristow J."/>
            <person name="Blow M.J."/>
            <person name="Arkin A.P."/>
            <person name="Deutschbauer A.M."/>
        </authorList>
    </citation>
    <scope>NUCLEOTIDE SEQUENCE [LARGE SCALE GENOMIC DNA]</scope>
    <source>
        <strain evidence="2 3">FW300-N1B4</strain>
    </source>
</reference>
<feature type="transmembrane region" description="Helical" evidence="1">
    <location>
        <begin position="12"/>
        <end position="33"/>
    </location>
</feature>
<accession>A0A166QNM9</accession>
<keyword evidence="1" id="KW-0812">Transmembrane</keyword>
<dbReference type="AlphaFoldDB" id="A0A166QNM9"/>
<dbReference type="RefSeq" id="WP_063340642.1">
    <property type="nucleotide sequence ID" value="NZ_LUKJ01000002.1"/>
</dbReference>
<comment type="caution">
    <text evidence="2">The sequence shown here is derived from an EMBL/GenBank/DDBJ whole genome shotgun (WGS) entry which is preliminary data.</text>
</comment>
<evidence type="ECO:0000313" key="3">
    <source>
        <dbReference type="Proteomes" id="UP000076489"/>
    </source>
</evidence>
<organism evidence="2 3">
    <name type="scientific">Pseudomonas fluorescens</name>
    <dbReference type="NCBI Taxonomy" id="294"/>
    <lineage>
        <taxon>Bacteria</taxon>
        <taxon>Pseudomonadati</taxon>
        <taxon>Pseudomonadota</taxon>
        <taxon>Gammaproteobacteria</taxon>
        <taxon>Pseudomonadales</taxon>
        <taxon>Pseudomonadaceae</taxon>
        <taxon>Pseudomonas</taxon>
    </lineage>
</organism>
<keyword evidence="1" id="KW-1133">Transmembrane helix</keyword>
<evidence type="ECO:0000313" key="2">
    <source>
        <dbReference type="EMBL" id="KZN20594.1"/>
    </source>
</evidence>
<dbReference type="Proteomes" id="UP000076489">
    <property type="component" value="Unassembled WGS sequence"/>
</dbReference>
<name>A0A166QNM9_PSEFL</name>
<dbReference type="OrthoDB" id="6970795at2"/>
<proteinExistence type="predicted"/>
<reference evidence="3" key="1">
    <citation type="submission" date="2016-03" db="EMBL/GenBank/DDBJ databases">
        <authorList>
            <person name="Ray J."/>
            <person name="Price M."/>
            <person name="Deutschbauer A."/>
        </authorList>
    </citation>
    <scope>NUCLEOTIDE SEQUENCE [LARGE SCALE GENOMIC DNA]</scope>
    <source>
        <strain evidence="3">FW300-N1B4</strain>
    </source>
</reference>
<keyword evidence="1" id="KW-0472">Membrane</keyword>
<sequence>MAEGSSSQSGPFRQLLSAVIAVTLCIYVAKIYLRAPEYRHIEACYLPYIVAHKVWVDAWGMVVPDDNASYLKHSRDLSNFFDSCSEYLAGKEWLRSIGSPAQDQ</sequence>
<gene>
    <name evidence="2" type="ORF">A1D17_03380</name>
</gene>
<dbReference type="EMBL" id="LUKJ01000002">
    <property type="protein sequence ID" value="KZN20594.1"/>
    <property type="molecule type" value="Genomic_DNA"/>
</dbReference>
<protein>
    <submittedName>
        <fullName evidence="2">Uncharacterized protein</fullName>
    </submittedName>
</protein>
<evidence type="ECO:0000256" key="1">
    <source>
        <dbReference type="SAM" id="Phobius"/>
    </source>
</evidence>